<dbReference type="EMBL" id="JAGGMS010000001">
    <property type="protein sequence ID" value="MBP2184449.1"/>
    <property type="molecule type" value="Genomic_DNA"/>
</dbReference>
<proteinExistence type="predicted"/>
<feature type="region of interest" description="Disordered" evidence="1">
    <location>
        <begin position="84"/>
        <end position="103"/>
    </location>
</feature>
<evidence type="ECO:0000256" key="1">
    <source>
        <dbReference type="SAM" id="MobiDB-lite"/>
    </source>
</evidence>
<accession>A0ABS4Q007</accession>
<feature type="compositionally biased region" description="Low complexity" evidence="1">
    <location>
        <begin position="35"/>
        <end position="44"/>
    </location>
</feature>
<dbReference type="Proteomes" id="UP000741013">
    <property type="component" value="Unassembled WGS sequence"/>
</dbReference>
<dbReference type="RefSeq" id="WP_209667465.1">
    <property type="nucleotide sequence ID" value="NZ_JAGGMS010000001.1"/>
</dbReference>
<feature type="compositionally biased region" description="Polar residues" evidence="1">
    <location>
        <begin position="91"/>
        <end position="103"/>
    </location>
</feature>
<reference evidence="2 3" key="1">
    <citation type="submission" date="2021-03" db="EMBL/GenBank/DDBJ databases">
        <title>Sequencing the genomes of 1000 actinobacteria strains.</title>
        <authorList>
            <person name="Klenk H.-P."/>
        </authorList>
    </citation>
    <scope>NUCLEOTIDE SEQUENCE [LARGE SCALE GENOMIC DNA]</scope>
    <source>
        <strain evidence="2 3">DSM 45510</strain>
    </source>
</reference>
<gene>
    <name evidence="2" type="ORF">JOM49_005975</name>
</gene>
<feature type="region of interest" description="Disordered" evidence="1">
    <location>
        <begin position="35"/>
        <end position="62"/>
    </location>
</feature>
<comment type="caution">
    <text evidence="2">The sequence shown here is derived from an EMBL/GenBank/DDBJ whole genome shotgun (WGS) entry which is preliminary data.</text>
</comment>
<feature type="compositionally biased region" description="Pro residues" evidence="1">
    <location>
        <begin position="45"/>
        <end position="55"/>
    </location>
</feature>
<sequence>MRRTVLALAGVAVLLVAGASGYLVVDRITQPSDEVPVAVTSSPAAEPPSPEPPPKTQTEEPATVSVWRSRTEDAWAQVTDVTPDRLGPVVTNPNDRSIHGSTGCSGSYEAVQAVSGRDARDAEVTVQVVPLSFQEITVTDLRVRFLTAVPGIEPPNYLYQCTNPHGVDGPSDFEVRADGLHDKVMSAKGQRRVELPDTVTAQRMEVWSKVVFVEVLGEAYEWQIEVDYLNNGKSYTAVRKADTKNVPLITEPTMRDDDFDKAFVWCHEEKAFREGIKC</sequence>
<protein>
    <submittedName>
        <fullName evidence="2">Uncharacterized protein</fullName>
    </submittedName>
</protein>
<evidence type="ECO:0000313" key="3">
    <source>
        <dbReference type="Proteomes" id="UP000741013"/>
    </source>
</evidence>
<evidence type="ECO:0000313" key="2">
    <source>
        <dbReference type="EMBL" id="MBP2184449.1"/>
    </source>
</evidence>
<organism evidence="2 3">
    <name type="scientific">Amycolatopsis magusensis</name>
    <dbReference type="NCBI Taxonomy" id="882444"/>
    <lineage>
        <taxon>Bacteria</taxon>
        <taxon>Bacillati</taxon>
        <taxon>Actinomycetota</taxon>
        <taxon>Actinomycetes</taxon>
        <taxon>Pseudonocardiales</taxon>
        <taxon>Pseudonocardiaceae</taxon>
        <taxon>Amycolatopsis</taxon>
    </lineage>
</organism>
<keyword evidence="3" id="KW-1185">Reference proteome</keyword>
<name>A0ABS4Q007_9PSEU</name>